<organism evidence="5 6">
    <name type="scientific">Amycolatopsis pithecellobii</name>
    <dbReference type="NCBI Taxonomy" id="664692"/>
    <lineage>
        <taxon>Bacteria</taxon>
        <taxon>Bacillati</taxon>
        <taxon>Actinomycetota</taxon>
        <taxon>Actinomycetes</taxon>
        <taxon>Pseudonocardiales</taxon>
        <taxon>Pseudonocardiaceae</taxon>
        <taxon>Amycolatopsis</taxon>
    </lineage>
</organism>
<dbReference type="InterPro" id="IPR002346">
    <property type="entry name" value="Mopterin_DH_FAD-bd"/>
</dbReference>
<keyword evidence="3" id="KW-0560">Oxidoreductase</keyword>
<evidence type="ECO:0000259" key="4">
    <source>
        <dbReference type="PROSITE" id="PS51387"/>
    </source>
</evidence>
<sequence length="292" mass="31058">MQVPAQFQYEKATSVAQALSLLGKYGPESRVVAGGHSLIPMMKLRLAQPQTLIDINEVEELTTISVDGNMLYIGAMVRHAGLLSSALVGEHFPIFHDAEKVIADPIVRNRGTVGGSLCQADPSEDLSAAFAAVRAEAVIEYGEGRRTVPIREFFTGPYETVVGDGELLRGVQVPIRSSASAYQKVERRAGDWAVAAAGAELRLDGETVAEAGIGLTAVGAENFHAPEAEDFLVGGPATADRFARAGQIAAEHCEPVADQRGPVDYKRHLAATLTARALGAALARWHGRHQEA</sequence>
<dbReference type="AlphaFoldDB" id="A0A6N7ZC41"/>
<dbReference type="InterPro" id="IPR051312">
    <property type="entry name" value="Diverse_Substr_Oxidored"/>
</dbReference>
<dbReference type="InterPro" id="IPR036683">
    <property type="entry name" value="CO_DH_flav_C_dom_sf"/>
</dbReference>
<reference evidence="5 6" key="1">
    <citation type="submission" date="2019-11" db="EMBL/GenBank/DDBJ databases">
        <title>Draft genome of Amycolatopsis RM579.</title>
        <authorList>
            <person name="Duangmal K."/>
            <person name="Mingma R."/>
        </authorList>
    </citation>
    <scope>NUCLEOTIDE SEQUENCE [LARGE SCALE GENOMIC DNA]</scope>
    <source>
        <strain evidence="5 6">RM579</strain>
    </source>
</reference>
<dbReference type="InterPro" id="IPR036318">
    <property type="entry name" value="FAD-bd_PCMH-like_sf"/>
</dbReference>
<dbReference type="InterPro" id="IPR016166">
    <property type="entry name" value="FAD-bd_PCMH"/>
</dbReference>
<dbReference type="RefSeq" id="WP_154761323.1">
    <property type="nucleotide sequence ID" value="NZ_WMBA01000096.1"/>
</dbReference>
<keyword evidence="6" id="KW-1185">Reference proteome</keyword>
<evidence type="ECO:0000313" key="6">
    <source>
        <dbReference type="Proteomes" id="UP000440096"/>
    </source>
</evidence>
<dbReference type="GO" id="GO:0016491">
    <property type="term" value="F:oxidoreductase activity"/>
    <property type="evidence" value="ECO:0007669"/>
    <property type="project" value="UniProtKB-KW"/>
</dbReference>
<keyword evidence="2" id="KW-0274">FAD</keyword>
<dbReference type="PROSITE" id="PS51387">
    <property type="entry name" value="FAD_PCMH"/>
    <property type="match status" value="1"/>
</dbReference>
<dbReference type="PANTHER" id="PTHR42659">
    <property type="entry name" value="XANTHINE DEHYDROGENASE SUBUNIT C-RELATED"/>
    <property type="match status" value="1"/>
</dbReference>
<proteinExistence type="predicted"/>
<protein>
    <submittedName>
        <fullName evidence="5">Xanthine dehydrogenase family protein subunit M</fullName>
    </submittedName>
</protein>
<gene>
    <name evidence="5" type="ORF">GKO32_35630</name>
</gene>
<comment type="caution">
    <text evidence="5">The sequence shown here is derived from an EMBL/GenBank/DDBJ whole genome shotgun (WGS) entry which is preliminary data.</text>
</comment>
<dbReference type="Gene3D" id="3.30.390.50">
    <property type="entry name" value="CO dehydrogenase flavoprotein, C-terminal domain"/>
    <property type="match status" value="1"/>
</dbReference>
<accession>A0A6N7ZC41</accession>
<dbReference type="PANTHER" id="PTHR42659:SF2">
    <property type="entry name" value="XANTHINE DEHYDROGENASE SUBUNIT C-RELATED"/>
    <property type="match status" value="1"/>
</dbReference>
<dbReference type="InterPro" id="IPR016169">
    <property type="entry name" value="FAD-bd_PCMH_sub2"/>
</dbReference>
<dbReference type="SMART" id="SM01092">
    <property type="entry name" value="CO_deh_flav_C"/>
    <property type="match status" value="1"/>
</dbReference>
<dbReference type="GO" id="GO:0071949">
    <property type="term" value="F:FAD binding"/>
    <property type="evidence" value="ECO:0007669"/>
    <property type="project" value="InterPro"/>
</dbReference>
<dbReference type="Pfam" id="PF00941">
    <property type="entry name" value="FAD_binding_5"/>
    <property type="match status" value="1"/>
</dbReference>
<dbReference type="SUPFAM" id="SSF56176">
    <property type="entry name" value="FAD-binding/transporter-associated domain-like"/>
    <property type="match status" value="1"/>
</dbReference>
<evidence type="ECO:0000256" key="1">
    <source>
        <dbReference type="ARBA" id="ARBA00022630"/>
    </source>
</evidence>
<feature type="domain" description="FAD-binding PCMH-type" evidence="4">
    <location>
        <begin position="2"/>
        <end position="178"/>
    </location>
</feature>
<dbReference type="OrthoDB" id="9793944at2"/>
<dbReference type="EMBL" id="WMBA01000096">
    <property type="protein sequence ID" value="MTD59276.1"/>
    <property type="molecule type" value="Genomic_DNA"/>
</dbReference>
<dbReference type="Proteomes" id="UP000440096">
    <property type="component" value="Unassembled WGS sequence"/>
</dbReference>
<name>A0A6N7ZC41_9PSEU</name>
<dbReference type="Pfam" id="PF03450">
    <property type="entry name" value="CO_deh_flav_C"/>
    <property type="match status" value="1"/>
</dbReference>
<evidence type="ECO:0000313" key="5">
    <source>
        <dbReference type="EMBL" id="MTD59276.1"/>
    </source>
</evidence>
<dbReference type="SUPFAM" id="SSF55447">
    <property type="entry name" value="CO dehydrogenase flavoprotein C-terminal domain-like"/>
    <property type="match status" value="1"/>
</dbReference>
<evidence type="ECO:0000256" key="3">
    <source>
        <dbReference type="ARBA" id="ARBA00023002"/>
    </source>
</evidence>
<dbReference type="InterPro" id="IPR005107">
    <property type="entry name" value="CO_DH_flav_C"/>
</dbReference>
<dbReference type="InterPro" id="IPR016167">
    <property type="entry name" value="FAD-bd_PCMH_sub1"/>
</dbReference>
<dbReference type="Gene3D" id="3.30.43.10">
    <property type="entry name" value="Uridine Diphospho-n-acetylenolpyruvylglucosamine Reductase, domain 2"/>
    <property type="match status" value="1"/>
</dbReference>
<dbReference type="Gene3D" id="3.30.465.10">
    <property type="match status" value="1"/>
</dbReference>
<keyword evidence="1" id="KW-0285">Flavoprotein</keyword>
<evidence type="ECO:0000256" key="2">
    <source>
        <dbReference type="ARBA" id="ARBA00022827"/>
    </source>
</evidence>